<dbReference type="PANTHER" id="PTHR43158">
    <property type="entry name" value="SKFA PEPTIDE EXPORT ATP-BINDING PROTEIN SKFE"/>
    <property type="match status" value="1"/>
</dbReference>
<dbReference type="InterPro" id="IPR003439">
    <property type="entry name" value="ABC_transporter-like_ATP-bd"/>
</dbReference>
<keyword evidence="2 4" id="KW-0067">ATP-binding</keyword>
<evidence type="ECO:0000313" key="4">
    <source>
        <dbReference type="EMBL" id="MQS04346.1"/>
    </source>
</evidence>
<keyword evidence="1" id="KW-0547">Nucleotide-binding</keyword>
<dbReference type="GO" id="GO:0016887">
    <property type="term" value="F:ATP hydrolysis activity"/>
    <property type="evidence" value="ECO:0007669"/>
    <property type="project" value="InterPro"/>
</dbReference>
<dbReference type="Gene3D" id="3.40.50.300">
    <property type="entry name" value="P-loop containing nucleotide triphosphate hydrolases"/>
    <property type="match status" value="1"/>
</dbReference>
<protein>
    <submittedName>
        <fullName evidence="4">ATP-binding cassette domain-containing protein</fullName>
    </submittedName>
</protein>
<gene>
    <name evidence="4" type="ORF">FNX44_021230</name>
</gene>
<dbReference type="PANTHER" id="PTHR43158:SF2">
    <property type="entry name" value="SKFA PEPTIDE EXPORT ATP-BINDING PROTEIN SKFE"/>
    <property type="match status" value="1"/>
</dbReference>
<evidence type="ECO:0000256" key="2">
    <source>
        <dbReference type="ARBA" id="ARBA00022840"/>
    </source>
</evidence>
<comment type="caution">
    <text evidence="4">The sequence shown here is derived from an EMBL/GenBank/DDBJ whole genome shotgun (WGS) entry which is preliminary data.</text>
</comment>
<feature type="non-terminal residue" evidence="4">
    <location>
        <position position="122"/>
    </location>
</feature>
<dbReference type="EMBL" id="VJYK02000274">
    <property type="protein sequence ID" value="MQS04346.1"/>
    <property type="molecule type" value="Genomic_DNA"/>
</dbReference>
<dbReference type="AlphaFoldDB" id="A0A5P0YVM6"/>
<keyword evidence="5" id="KW-1185">Reference proteome</keyword>
<dbReference type="SUPFAM" id="SSF52540">
    <property type="entry name" value="P-loop containing nucleoside triphosphate hydrolases"/>
    <property type="match status" value="1"/>
</dbReference>
<feature type="domain" description="ABC transporter" evidence="3">
    <location>
        <begin position="28"/>
        <end position="74"/>
    </location>
</feature>
<dbReference type="RefSeq" id="WP_143650198.1">
    <property type="nucleotide sequence ID" value="NZ_VJYK02000274.1"/>
</dbReference>
<dbReference type="GO" id="GO:0005524">
    <property type="term" value="F:ATP binding"/>
    <property type="evidence" value="ECO:0007669"/>
    <property type="project" value="UniProtKB-KW"/>
</dbReference>
<proteinExistence type="predicted"/>
<evidence type="ECO:0000256" key="1">
    <source>
        <dbReference type="ARBA" id="ARBA00022741"/>
    </source>
</evidence>
<organism evidence="4 5">
    <name type="scientific">Streptomyces alkaliterrae</name>
    <dbReference type="NCBI Taxonomy" id="2213162"/>
    <lineage>
        <taxon>Bacteria</taxon>
        <taxon>Bacillati</taxon>
        <taxon>Actinomycetota</taxon>
        <taxon>Actinomycetes</taxon>
        <taxon>Kitasatosporales</taxon>
        <taxon>Streptomycetaceae</taxon>
        <taxon>Streptomyces</taxon>
    </lineage>
</organism>
<accession>A0A5P0YVM6</accession>
<dbReference type="Proteomes" id="UP000320857">
    <property type="component" value="Unassembled WGS sequence"/>
</dbReference>
<dbReference type="InterPro" id="IPR027417">
    <property type="entry name" value="P-loop_NTPase"/>
</dbReference>
<dbReference type="OrthoDB" id="9804819at2"/>
<dbReference type="Pfam" id="PF00005">
    <property type="entry name" value="ABC_tran"/>
    <property type="match status" value="1"/>
</dbReference>
<evidence type="ECO:0000259" key="3">
    <source>
        <dbReference type="Pfam" id="PF00005"/>
    </source>
</evidence>
<evidence type="ECO:0000313" key="5">
    <source>
        <dbReference type="Proteomes" id="UP000320857"/>
    </source>
</evidence>
<name>A0A5P0YVM6_9ACTN</name>
<reference evidence="4 5" key="1">
    <citation type="submission" date="2019-10" db="EMBL/GenBank/DDBJ databases">
        <title>Streptomyces sp. nov., a novel actinobacterium isolated from alkaline environment.</title>
        <authorList>
            <person name="Golinska P."/>
        </authorList>
    </citation>
    <scope>NUCLEOTIDE SEQUENCE [LARGE SCALE GENOMIC DNA]</scope>
    <source>
        <strain evidence="4 5">OF1</strain>
    </source>
</reference>
<sequence length="122" mass="12283">MSLPAEAGGSAHVRADGVTVRRGSRTVLNDVSVTVSARSRLAVVGENGRGKTTLLHLLAGLVTPDEGTVRRTGTLGLARQELSARDGETVGTLTSEALAPSLAALAALDEATLALAEGDPAA</sequence>